<accession>A0ABW6RX19</accession>
<evidence type="ECO:0000313" key="2">
    <source>
        <dbReference type="Proteomes" id="UP001601992"/>
    </source>
</evidence>
<dbReference type="EMBL" id="JBIAQY010000003">
    <property type="protein sequence ID" value="MFF3568560.1"/>
    <property type="molecule type" value="Genomic_DNA"/>
</dbReference>
<keyword evidence="2" id="KW-1185">Reference proteome</keyword>
<protein>
    <submittedName>
        <fullName evidence="1">Uncharacterized protein</fullName>
    </submittedName>
</protein>
<evidence type="ECO:0000313" key="1">
    <source>
        <dbReference type="EMBL" id="MFF3568560.1"/>
    </source>
</evidence>
<proteinExistence type="predicted"/>
<dbReference type="Proteomes" id="UP001601992">
    <property type="component" value="Unassembled WGS sequence"/>
</dbReference>
<dbReference type="RefSeq" id="WP_040829107.1">
    <property type="nucleotide sequence ID" value="NZ_JBIAQY010000003.1"/>
</dbReference>
<organism evidence="1 2">
    <name type="scientific">Nocardia jiangxiensis</name>
    <dbReference type="NCBI Taxonomy" id="282685"/>
    <lineage>
        <taxon>Bacteria</taxon>
        <taxon>Bacillati</taxon>
        <taxon>Actinomycetota</taxon>
        <taxon>Actinomycetes</taxon>
        <taxon>Mycobacteriales</taxon>
        <taxon>Nocardiaceae</taxon>
        <taxon>Nocardia</taxon>
    </lineage>
</organism>
<comment type="caution">
    <text evidence="1">The sequence shown here is derived from an EMBL/GenBank/DDBJ whole genome shotgun (WGS) entry which is preliminary data.</text>
</comment>
<gene>
    <name evidence="1" type="ORF">ACFYXQ_12375</name>
</gene>
<sequence>MTELEFDSPVVPQTAEFELSAASTPMRRAARQLQAALPDGWEVEVVDAPRRPGQISAAMLRVQTPK</sequence>
<name>A0ABW6RX19_9NOCA</name>
<reference evidence="1 2" key="1">
    <citation type="submission" date="2024-10" db="EMBL/GenBank/DDBJ databases">
        <title>The Natural Products Discovery Center: Release of the First 8490 Sequenced Strains for Exploring Actinobacteria Biosynthetic Diversity.</title>
        <authorList>
            <person name="Kalkreuter E."/>
            <person name="Kautsar S.A."/>
            <person name="Yang D."/>
            <person name="Bader C.D."/>
            <person name="Teijaro C.N."/>
            <person name="Fluegel L."/>
            <person name="Davis C.M."/>
            <person name="Simpson J.R."/>
            <person name="Lauterbach L."/>
            <person name="Steele A.D."/>
            <person name="Gui C."/>
            <person name="Meng S."/>
            <person name="Li G."/>
            <person name="Viehrig K."/>
            <person name="Ye F."/>
            <person name="Su P."/>
            <person name="Kiefer A.F."/>
            <person name="Nichols A."/>
            <person name="Cepeda A.J."/>
            <person name="Yan W."/>
            <person name="Fan B."/>
            <person name="Jiang Y."/>
            <person name="Adhikari A."/>
            <person name="Zheng C.-J."/>
            <person name="Schuster L."/>
            <person name="Cowan T.M."/>
            <person name="Smanski M.J."/>
            <person name="Chevrette M.G."/>
            <person name="De Carvalho L.P.S."/>
            <person name="Shen B."/>
        </authorList>
    </citation>
    <scope>NUCLEOTIDE SEQUENCE [LARGE SCALE GENOMIC DNA]</scope>
    <source>
        <strain evidence="1 2">NPDC002593</strain>
    </source>
</reference>